<dbReference type="EMBL" id="NNAY01003373">
    <property type="protein sequence ID" value="OXU19526.1"/>
    <property type="molecule type" value="Genomic_DNA"/>
</dbReference>
<reference evidence="2 3" key="1">
    <citation type="journal article" date="2017" name="Curr. Biol.">
        <title>The Evolution of Venom by Co-option of Single-Copy Genes.</title>
        <authorList>
            <person name="Martinson E.O."/>
            <person name="Mrinalini"/>
            <person name="Kelkar Y.D."/>
            <person name="Chang C.H."/>
            <person name="Werren J.H."/>
        </authorList>
    </citation>
    <scope>NUCLEOTIDE SEQUENCE [LARGE SCALE GENOMIC DNA]</scope>
    <source>
        <strain evidence="2 3">Alberta</strain>
        <tissue evidence="2">Whole body</tissue>
    </source>
</reference>
<dbReference type="Proteomes" id="UP000215335">
    <property type="component" value="Unassembled WGS sequence"/>
</dbReference>
<feature type="region of interest" description="Disordered" evidence="1">
    <location>
        <begin position="1"/>
        <end position="93"/>
    </location>
</feature>
<feature type="compositionally biased region" description="Acidic residues" evidence="1">
    <location>
        <begin position="64"/>
        <end position="93"/>
    </location>
</feature>
<comment type="caution">
    <text evidence="2">The sequence shown here is derived from an EMBL/GenBank/DDBJ whole genome shotgun (WGS) entry which is preliminary data.</text>
</comment>
<name>A0A232EMF1_9HYME</name>
<gene>
    <name evidence="2" type="ORF">TSAR_004534</name>
</gene>
<evidence type="ECO:0000313" key="2">
    <source>
        <dbReference type="EMBL" id="OXU19526.1"/>
    </source>
</evidence>
<protein>
    <submittedName>
        <fullName evidence="2">Uncharacterized protein</fullName>
    </submittedName>
</protein>
<evidence type="ECO:0000313" key="3">
    <source>
        <dbReference type="Proteomes" id="UP000215335"/>
    </source>
</evidence>
<evidence type="ECO:0000256" key="1">
    <source>
        <dbReference type="SAM" id="MobiDB-lite"/>
    </source>
</evidence>
<accession>A0A232EMF1</accession>
<proteinExistence type="predicted"/>
<dbReference type="AlphaFoldDB" id="A0A232EMF1"/>
<keyword evidence="3" id="KW-1185">Reference proteome</keyword>
<organism evidence="2 3">
    <name type="scientific">Trichomalopsis sarcophagae</name>
    <dbReference type="NCBI Taxonomy" id="543379"/>
    <lineage>
        <taxon>Eukaryota</taxon>
        <taxon>Metazoa</taxon>
        <taxon>Ecdysozoa</taxon>
        <taxon>Arthropoda</taxon>
        <taxon>Hexapoda</taxon>
        <taxon>Insecta</taxon>
        <taxon>Pterygota</taxon>
        <taxon>Neoptera</taxon>
        <taxon>Endopterygota</taxon>
        <taxon>Hymenoptera</taxon>
        <taxon>Apocrita</taxon>
        <taxon>Proctotrupomorpha</taxon>
        <taxon>Chalcidoidea</taxon>
        <taxon>Pteromalidae</taxon>
        <taxon>Pteromalinae</taxon>
        <taxon>Trichomalopsis</taxon>
    </lineage>
</organism>
<sequence>MKPTANRPKRRSQRRVDAAHNLANTVSTEHPEELRKCRRRVRNIIVSDSESQAESDTHVVRFNDDDDDDDFDEEEEYEEEDINVNEDNDEDDELRELENKRRRKSFGRPPPANDDKDHIMRLEFERLGVNDPDIRDIEKDIDSVVVITSSLIAKRKEYPTNQSKTFSVLDPSKKLTWFSFIMGTDTLVPLGMKRHTPVRSMHETFVDQVIIAAAEKSTGKQSKSNFTYGDNRANPSIFAQEWEDF</sequence>